<dbReference type="Pfam" id="PF14559">
    <property type="entry name" value="TPR_19"/>
    <property type="match status" value="1"/>
</dbReference>
<keyword evidence="2" id="KW-0812">Transmembrane</keyword>
<proteinExistence type="predicted"/>
<dbReference type="SUPFAM" id="SSF48452">
    <property type="entry name" value="TPR-like"/>
    <property type="match status" value="1"/>
</dbReference>
<reference evidence="4" key="1">
    <citation type="submission" date="2016-06" db="EMBL/GenBank/DDBJ databases">
        <authorList>
            <person name="Varghese N."/>
            <person name="Submissions Spin"/>
        </authorList>
    </citation>
    <scope>NUCLEOTIDE SEQUENCE [LARGE SCALE GENOMIC DNA]</scope>
    <source>
        <strain evidence="4">DSM 43903</strain>
    </source>
</reference>
<feature type="transmembrane region" description="Helical" evidence="2">
    <location>
        <begin position="227"/>
        <end position="245"/>
    </location>
</feature>
<keyword evidence="1" id="KW-0802">TPR repeat</keyword>
<keyword evidence="4" id="KW-1185">Reference proteome</keyword>
<feature type="transmembrane region" description="Helical" evidence="2">
    <location>
        <begin position="251"/>
        <end position="271"/>
    </location>
</feature>
<gene>
    <name evidence="3" type="ORF">GA0070606_0439</name>
</gene>
<accession>A0A1C6TSN7</accession>
<sequence>MESQSENVDDAVARARELVRAKRYEPAISLLYAYLTTHPEDPVAWRRLAGALIGVGDHAAAVDAAGRAIEVSPEDVAAHRHRALAQSLLGRNRASYSDAKRAVELAPDDHEALALLAVNVLHVDRDVARFKDLVRRALAVNSSSAPARYLAEQYRRIRRNSMAVAVWLAAIPAAVALLVRWFAVDEASSDAGWIIWPGLVCAAVGFVSLLVARSARNAPLMLTRPQVSIAMGVGGVVAAGAGYAGTHAVPAAAVLGVASVAVSGFFWLYLLRPRV</sequence>
<feature type="transmembrane region" description="Helical" evidence="2">
    <location>
        <begin position="194"/>
        <end position="215"/>
    </location>
</feature>
<dbReference type="OrthoDB" id="3360127at2"/>
<keyword evidence="2" id="KW-1133">Transmembrane helix</keyword>
<feature type="transmembrane region" description="Helical" evidence="2">
    <location>
        <begin position="162"/>
        <end position="182"/>
    </location>
</feature>
<dbReference type="SMART" id="SM00028">
    <property type="entry name" value="TPR"/>
    <property type="match status" value="2"/>
</dbReference>
<name>A0A1C6TSN7_9ACTN</name>
<dbReference type="Gene3D" id="1.25.40.10">
    <property type="entry name" value="Tetratricopeptide repeat domain"/>
    <property type="match status" value="1"/>
</dbReference>
<dbReference type="InterPro" id="IPR011990">
    <property type="entry name" value="TPR-like_helical_dom_sf"/>
</dbReference>
<dbReference type="PROSITE" id="PS50005">
    <property type="entry name" value="TPR"/>
    <property type="match status" value="1"/>
</dbReference>
<evidence type="ECO:0000313" key="3">
    <source>
        <dbReference type="EMBL" id="SCL44767.1"/>
    </source>
</evidence>
<dbReference type="STRING" id="47855.GA0070606_0439"/>
<organism evidence="3 4">
    <name type="scientific">Micromonospora citrea</name>
    <dbReference type="NCBI Taxonomy" id="47855"/>
    <lineage>
        <taxon>Bacteria</taxon>
        <taxon>Bacillati</taxon>
        <taxon>Actinomycetota</taxon>
        <taxon>Actinomycetes</taxon>
        <taxon>Micromonosporales</taxon>
        <taxon>Micromonosporaceae</taxon>
        <taxon>Micromonospora</taxon>
    </lineage>
</organism>
<dbReference type="InterPro" id="IPR019734">
    <property type="entry name" value="TPR_rpt"/>
</dbReference>
<dbReference type="AlphaFoldDB" id="A0A1C6TSN7"/>
<evidence type="ECO:0000256" key="1">
    <source>
        <dbReference type="PROSITE-ProRule" id="PRU00339"/>
    </source>
</evidence>
<keyword evidence="2" id="KW-0472">Membrane</keyword>
<dbReference type="EMBL" id="FMHZ01000002">
    <property type="protein sequence ID" value="SCL44767.1"/>
    <property type="molecule type" value="Genomic_DNA"/>
</dbReference>
<dbReference type="RefSeq" id="WP_091094818.1">
    <property type="nucleotide sequence ID" value="NZ_FMHZ01000002.1"/>
</dbReference>
<evidence type="ECO:0000256" key="2">
    <source>
        <dbReference type="SAM" id="Phobius"/>
    </source>
</evidence>
<protein>
    <submittedName>
        <fullName evidence="3">TPR repeat-containing protein</fullName>
    </submittedName>
</protein>
<dbReference type="Proteomes" id="UP000199001">
    <property type="component" value="Unassembled WGS sequence"/>
</dbReference>
<evidence type="ECO:0000313" key="4">
    <source>
        <dbReference type="Proteomes" id="UP000199001"/>
    </source>
</evidence>
<feature type="repeat" description="TPR" evidence="1">
    <location>
        <begin position="42"/>
        <end position="75"/>
    </location>
</feature>